<dbReference type="SUPFAM" id="SSF57701">
    <property type="entry name" value="Zn2/Cys6 DNA-binding domain"/>
    <property type="match status" value="1"/>
</dbReference>
<dbReference type="PANTHER" id="PTHR47657:SF7">
    <property type="entry name" value="STEROL REGULATORY ELEMENT-BINDING PROTEIN ECM22"/>
    <property type="match status" value="1"/>
</dbReference>
<protein>
    <recommendedName>
        <fullName evidence="3">Zn(2)-C6 fungal-type domain-containing protein</fullName>
    </recommendedName>
</protein>
<evidence type="ECO:0000256" key="2">
    <source>
        <dbReference type="SAM" id="MobiDB-lite"/>
    </source>
</evidence>
<dbReference type="PANTHER" id="PTHR47657">
    <property type="entry name" value="STEROL REGULATORY ELEMENT-BINDING PROTEIN ECM22"/>
    <property type="match status" value="1"/>
</dbReference>
<reference evidence="4 5" key="1">
    <citation type="submission" date="2024-03" db="EMBL/GenBank/DDBJ databases">
        <title>A high-quality draft genome sequence of Diaporthe vaccinii, a causative agent of upright dieback and viscid rot disease in cranberry plants.</title>
        <authorList>
            <person name="Sarrasin M."/>
            <person name="Lang B.F."/>
            <person name="Burger G."/>
        </authorList>
    </citation>
    <scope>NUCLEOTIDE SEQUENCE [LARGE SCALE GENOMIC DNA]</scope>
    <source>
        <strain evidence="4 5">IS7</strain>
    </source>
</reference>
<feature type="region of interest" description="Disordered" evidence="2">
    <location>
        <begin position="153"/>
        <end position="178"/>
    </location>
</feature>
<dbReference type="PROSITE" id="PS50048">
    <property type="entry name" value="ZN2_CY6_FUNGAL_2"/>
    <property type="match status" value="1"/>
</dbReference>
<dbReference type="InterPro" id="IPR001138">
    <property type="entry name" value="Zn2Cys6_DnaBD"/>
</dbReference>
<gene>
    <name evidence="4" type="ORF">FJTKL_09073</name>
</gene>
<evidence type="ECO:0000313" key="5">
    <source>
        <dbReference type="Proteomes" id="UP001600888"/>
    </source>
</evidence>
<dbReference type="PROSITE" id="PS00463">
    <property type="entry name" value="ZN2_CY6_FUNGAL_1"/>
    <property type="match status" value="1"/>
</dbReference>
<feature type="region of interest" description="Disordered" evidence="2">
    <location>
        <begin position="84"/>
        <end position="104"/>
    </location>
</feature>
<organism evidence="4 5">
    <name type="scientific">Diaporthe vaccinii</name>
    <dbReference type="NCBI Taxonomy" id="105482"/>
    <lineage>
        <taxon>Eukaryota</taxon>
        <taxon>Fungi</taxon>
        <taxon>Dikarya</taxon>
        <taxon>Ascomycota</taxon>
        <taxon>Pezizomycotina</taxon>
        <taxon>Sordariomycetes</taxon>
        <taxon>Sordariomycetidae</taxon>
        <taxon>Diaporthales</taxon>
        <taxon>Diaporthaceae</taxon>
        <taxon>Diaporthe</taxon>
        <taxon>Diaporthe eres species complex</taxon>
    </lineage>
</organism>
<feature type="domain" description="Zn(2)-C6 fungal-type" evidence="3">
    <location>
        <begin position="28"/>
        <end position="58"/>
    </location>
</feature>
<dbReference type="CDD" id="cd00067">
    <property type="entry name" value="GAL4"/>
    <property type="match status" value="1"/>
</dbReference>
<name>A0ABR4EPL3_9PEZI</name>
<dbReference type="Pfam" id="PF00172">
    <property type="entry name" value="Zn_clus"/>
    <property type="match status" value="1"/>
</dbReference>
<dbReference type="SMART" id="SM00066">
    <property type="entry name" value="GAL4"/>
    <property type="match status" value="1"/>
</dbReference>
<keyword evidence="1" id="KW-0539">Nucleus</keyword>
<keyword evidence="5" id="KW-1185">Reference proteome</keyword>
<dbReference type="InterPro" id="IPR036864">
    <property type="entry name" value="Zn2-C6_fun-type_DNA-bd_sf"/>
</dbReference>
<dbReference type="Gene3D" id="4.10.240.10">
    <property type="entry name" value="Zn(2)-C6 fungal-type DNA-binding domain"/>
    <property type="match status" value="1"/>
</dbReference>
<dbReference type="Proteomes" id="UP001600888">
    <property type="component" value="Unassembled WGS sequence"/>
</dbReference>
<dbReference type="PRINTS" id="PR00755">
    <property type="entry name" value="AFLATOXINBRP"/>
</dbReference>
<accession>A0ABR4EPL3</accession>
<comment type="caution">
    <text evidence="4">The sequence shown here is derived from an EMBL/GenBank/DDBJ whole genome shotgun (WGS) entry which is preliminary data.</text>
</comment>
<sequence>MAFYGSTEFSVNSQPQRQRRYHRRSRKGCVSCKRRHVRCDEARPVCASCVRSGSECSYFDDSASTGEQFDCRDGNARFMNGVLGAQSRGRDTSEPLSSNEEAEASFGADTFTTTLFSGTPADVSEKTWWLFHALARESTTGFRPSPSAAAFQLPLPPWSPSRSGRAPSDASTTQQTSTGQIQVPLLHFKQDAFNYIKRHLGGPFLETGDSVMATISCLLLLEAASWETNPDALSAVVMHLNGLITAANHHWGPMVTTELTILQKFLGMAIGCVTRNDVQEQLSSMVSSVNQSTLRGVLFMGLSSKPTDAWWCVDKNKSAQSNCGPANLLRSTRGQQQDPGSASARMIAYMYLSLVLRPGRMSNEILECLVDSVSTDTDGFERRAMDDSAEQAALFWSLMLSRAAMASITPLSGSGPEKLYWKQRLIDQNIRSASRLLQLQTWPEAVTVLGTVAFAEFEGEQELKSMWERAVSDVD</sequence>
<proteinExistence type="predicted"/>
<dbReference type="EMBL" id="JBAWTH010000037">
    <property type="protein sequence ID" value="KAL2284376.1"/>
    <property type="molecule type" value="Genomic_DNA"/>
</dbReference>
<evidence type="ECO:0000259" key="3">
    <source>
        <dbReference type="PROSITE" id="PS50048"/>
    </source>
</evidence>
<feature type="region of interest" description="Disordered" evidence="2">
    <location>
        <begin position="1"/>
        <end position="22"/>
    </location>
</feature>
<dbReference type="InterPro" id="IPR052400">
    <property type="entry name" value="Zn2-C6_fungal_TF"/>
</dbReference>
<evidence type="ECO:0000313" key="4">
    <source>
        <dbReference type="EMBL" id="KAL2284376.1"/>
    </source>
</evidence>
<evidence type="ECO:0000256" key="1">
    <source>
        <dbReference type="ARBA" id="ARBA00023242"/>
    </source>
</evidence>